<feature type="compositionally biased region" description="Low complexity" evidence="1">
    <location>
        <begin position="161"/>
        <end position="170"/>
    </location>
</feature>
<name>A0A7J7HHW4_CAMSI</name>
<evidence type="ECO:0000256" key="2">
    <source>
        <dbReference type="SAM" id="Phobius"/>
    </source>
</evidence>
<dbReference type="AlphaFoldDB" id="A0A7J7HHW4"/>
<keyword evidence="2" id="KW-0812">Transmembrane</keyword>
<proteinExistence type="predicted"/>
<sequence length="170" mass="19258">MVSLIIVALVWGSLLLMLGIETRIYIREFRCDRFLRRICAAYVLFEVFLFVYIRQLDPYWGYVPIRNDPLINTEYEALLGKEHGLWNPAVRCRAFQFTGENGRGSALEPTCKHSPRDSQSLRKEKIRKRRRAPMLSPLLISLSVPKTLSRRGDGGGGANAGGFAAIADRS</sequence>
<reference evidence="4" key="1">
    <citation type="journal article" date="2020" name="Nat. Commun.">
        <title>Genome assembly of wild tea tree DASZ reveals pedigree and selection history of tea varieties.</title>
        <authorList>
            <person name="Zhang W."/>
            <person name="Zhang Y."/>
            <person name="Qiu H."/>
            <person name="Guo Y."/>
            <person name="Wan H."/>
            <person name="Zhang X."/>
            <person name="Scossa F."/>
            <person name="Alseekh S."/>
            <person name="Zhang Q."/>
            <person name="Wang P."/>
            <person name="Xu L."/>
            <person name="Schmidt M.H."/>
            <person name="Jia X."/>
            <person name="Li D."/>
            <person name="Zhu A."/>
            <person name="Guo F."/>
            <person name="Chen W."/>
            <person name="Ni D."/>
            <person name="Usadel B."/>
            <person name="Fernie A.R."/>
            <person name="Wen W."/>
        </authorList>
    </citation>
    <scope>NUCLEOTIDE SEQUENCE [LARGE SCALE GENOMIC DNA]</scope>
    <source>
        <strain evidence="4">cv. G240</strain>
    </source>
</reference>
<dbReference type="Proteomes" id="UP000593564">
    <property type="component" value="Unassembled WGS sequence"/>
</dbReference>
<feature type="region of interest" description="Disordered" evidence="1">
    <location>
        <begin position="102"/>
        <end position="128"/>
    </location>
</feature>
<evidence type="ECO:0000313" key="3">
    <source>
        <dbReference type="EMBL" id="KAF5952289.1"/>
    </source>
</evidence>
<feature type="transmembrane region" description="Helical" evidence="2">
    <location>
        <begin position="38"/>
        <end position="56"/>
    </location>
</feature>
<keyword evidence="2" id="KW-1133">Transmembrane helix</keyword>
<organism evidence="3 4">
    <name type="scientific">Camellia sinensis</name>
    <name type="common">Tea plant</name>
    <name type="synonym">Thea sinensis</name>
    <dbReference type="NCBI Taxonomy" id="4442"/>
    <lineage>
        <taxon>Eukaryota</taxon>
        <taxon>Viridiplantae</taxon>
        <taxon>Streptophyta</taxon>
        <taxon>Embryophyta</taxon>
        <taxon>Tracheophyta</taxon>
        <taxon>Spermatophyta</taxon>
        <taxon>Magnoliopsida</taxon>
        <taxon>eudicotyledons</taxon>
        <taxon>Gunneridae</taxon>
        <taxon>Pentapetalae</taxon>
        <taxon>asterids</taxon>
        <taxon>Ericales</taxon>
        <taxon>Theaceae</taxon>
        <taxon>Camellia</taxon>
    </lineage>
</organism>
<keyword evidence="2" id="KW-0472">Membrane</keyword>
<keyword evidence="4" id="KW-1185">Reference proteome</keyword>
<evidence type="ECO:0000313" key="4">
    <source>
        <dbReference type="Proteomes" id="UP000593564"/>
    </source>
</evidence>
<comment type="caution">
    <text evidence="3">The sequence shown here is derived from an EMBL/GenBank/DDBJ whole genome shotgun (WGS) entry which is preliminary data.</text>
</comment>
<accession>A0A7J7HHW4</accession>
<reference evidence="3 4" key="2">
    <citation type="submission" date="2020-07" db="EMBL/GenBank/DDBJ databases">
        <title>Genome assembly of wild tea tree DASZ reveals pedigree and selection history of tea varieties.</title>
        <authorList>
            <person name="Zhang W."/>
        </authorList>
    </citation>
    <scope>NUCLEOTIDE SEQUENCE [LARGE SCALE GENOMIC DNA]</scope>
    <source>
        <strain evidence="4">cv. G240</strain>
        <tissue evidence="3">Leaf</tissue>
    </source>
</reference>
<feature type="region of interest" description="Disordered" evidence="1">
    <location>
        <begin position="149"/>
        <end position="170"/>
    </location>
</feature>
<protein>
    <submittedName>
        <fullName evidence="3">Uncharacterized protein</fullName>
    </submittedName>
</protein>
<gene>
    <name evidence="3" type="ORF">HYC85_010233</name>
</gene>
<dbReference type="EMBL" id="JACBKZ010000004">
    <property type="protein sequence ID" value="KAF5952289.1"/>
    <property type="molecule type" value="Genomic_DNA"/>
</dbReference>
<feature type="transmembrane region" description="Helical" evidence="2">
    <location>
        <begin position="6"/>
        <end position="26"/>
    </location>
</feature>
<feature type="compositionally biased region" description="Basic and acidic residues" evidence="1">
    <location>
        <begin position="110"/>
        <end position="123"/>
    </location>
</feature>
<evidence type="ECO:0000256" key="1">
    <source>
        <dbReference type="SAM" id="MobiDB-lite"/>
    </source>
</evidence>